<dbReference type="Pfam" id="PF24693">
    <property type="entry name" value="DUF7660"/>
    <property type="match status" value="1"/>
</dbReference>
<name>A0A3M2HG34_9GAMM</name>
<organism evidence="2 3">
    <name type="scientific">Solilutibacter pythonis</name>
    <dbReference type="NCBI Taxonomy" id="2483112"/>
    <lineage>
        <taxon>Bacteria</taxon>
        <taxon>Pseudomonadati</taxon>
        <taxon>Pseudomonadota</taxon>
        <taxon>Gammaproteobacteria</taxon>
        <taxon>Lysobacterales</taxon>
        <taxon>Lysobacteraceae</taxon>
        <taxon>Solilutibacter</taxon>
    </lineage>
</organism>
<evidence type="ECO:0000313" key="2">
    <source>
        <dbReference type="EMBL" id="RMH87395.1"/>
    </source>
</evidence>
<accession>A0A3M2HG34</accession>
<gene>
    <name evidence="2" type="ORF">EBB59_13090</name>
</gene>
<evidence type="ECO:0000313" key="3">
    <source>
        <dbReference type="Proteomes" id="UP000275012"/>
    </source>
</evidence>
<sequence>MVGDDLFDYAKTVSSRMDFVRFVEYLNRDRQEKSNEWGNQTLEQFLGGLSGFVNDMDGYYKNIGDNVDVEQITWRMAAEMLLAATVYGS</sequence>
<comment type="caution">
    <text evidence="2">The sequence shown here is derived from an EMBL/GenBank/DDBJ whole genome shotgun (WGS) entry which is preliminary data.</text>
</comment>
<evidence type="ECO:0000259" key="1">
    <source>
        <dbReference type="Pfam" id="PF24693"/>
    </source>
</evidence>
<proteinExistence type="predicted"/>
<dbReference type="OrthoDB" id="2628285at2"/>
<dbReference type="InterPro" id="IPR056077">
    <property type="entry name" value="DUF7660"/>
</dbReference>
<dbReference type="AlphaFoldDB" id="A0A3M2HG34"/>
<keyword evidence="3" id="KW-1185">Reference proteome</keyword>
<reference evidence="2 3" key="1">
    <citation type="submission" date="2018-10" db="EMBL/GenBank/DDBJ databases">
        <title>Proposal of Lysobacter pythonis sp. nov. isolated from royal pythons (Python regius).</title>
        <authorList>
            <person name="Hans-Juergen B."/>
            <person name="Huptas C."/>
            <person name="Sandra B."/>
            <person name="Igor L."/>
            <person name="Joachim S."/>
            <person name="Siegfried S."/>
            <person name="Mareike W."/>
            <person name="Peter K."/>
        </authorList>
    </citation>
    <scope>NUCLEOTIDE SEQUENCE [LARGE SCALE GENOMIC DNA]</scope>
    <source>
        <strain evidence="2 3">4284/11</strain>
    </source>
</reference>
<feature type="domain" description="DUF7660" evidence="1">
    <location>
        <begin position="15"/>
        <end position="87"/>
    </location>
</feature>
<dbReference type="Proteomes" id="UP000275012">
    <property type="component" value="Unassembled WGS sequence"/>
</dbReference>
<protein>
    <recommendedName>
        <fullName evidence="1">DUF7660 domain-containing protein</fullName>
    </recommendedName>
</protein>
<dbReference type="RefSeq" id="WP_122102582.1">
    <property type="nucleotide sequence ID" value="NZ_RFLY01000039.1"/>
</dbReference>
<dbReference type="EMBL" id="RFLY01000039">
    <property type="protein sequence ID" value="RMH87395.1"/>
    <property type="molecule type" value="Genomic_DNA"/>
</dbReference>